<feature type="domain" description="Ig-like" evidence="1">
    <location>
        <begin position="91"/>
        <end position="157"/>
    </location>
</feature>
<dbReference type="InterPro" id="IPR036179">
    <property type="entry name" value="Ig-like_dom_sf"/>
</dbReference>
<dbReference type="EMBL" id="JAEAOA010000933">
    <property type="protein sequence ID" value="KAK3594626.1"/>
    <property type="molecule type" value="Genomic_DNA"/>
</dbReference>
<comment type="caution">
    <text evidence="2">The sequence shown here is derived from an EMBL/GenBank/DDBJ whole genome shotgun (WGS) entry which is preliminary data.</text>
</comment>
<accession>A0AAE0SMX6</accession>
<evidence type="ECO:0000259" key="1">
    <source>
        <dbReference type="PROSITE" id="PS50835"/>
    </source>
</evidence>
<dbReference type="Proteomes" id="UP001195483">
    <property type="component" value="Unassembled WGS sequence"/>
</dbReference>
<dbReference type="PROSITE" id="PS50835">
    <property type="entry name" value="IG_LIKE"/>
    <property type="match status" value="1"/>
</dbReference>
<keyword evidence="3" id="KW-1185">Reference proteome</keyword>
<evidence type="ECO:0000313" key="2">
    <source>
        <dbReference type="EMBL" id="KAK3594626.1"/>
    </source>
</evidence>
<feature type="non-terminal residue" evidence="2">
    <location>
        <position position="1"/>
    </location>
</feature>
<reference evidence="2" key="3">
    <citation type="submission" date="2023-05" db="EMBL/GenBank/DDBJ databases">
        <authorList>
            <person name="Smith C.H."/>
        </authorList>
    </citation>
    <scope>NUCLEOTIDE SEQUENCE</scope>
    <source>
        <strain evidence="2">CHS0354</strain>
        <tissue evidence="2">Mantle</tissue>
    </source>
</reference>
<dbReference type="AlphaFoldDB" id="A0AAE0SMX6"/>
<gene>
    <name evidence="2" type="ORF">CHS0354_015020</name>
</gene>
<protein>
    <recommendedName>
        <fullName evidence="1">Ig-like domain-containing protein</fullName>
    </recommendedName>
</protein>
<sequence>MNDTWKDAILILHDKSIFHEILPGGRSVTRLPTDRDIVSVGYTSPETVTVTVNLKNITIKDGGVYRVVRQWDLDDLVNRVVLETNDKTIIPKIATAGHNIMDSTLVLECRLSRISTGEVLWRVNGSMIRNNHRYSLNDTFLSIKNLTDVEKENVYTCYEDESAIESDPFNIRI</sequence>
<organism evidence="2 3">
    <name type="scientific">Potamilus streckersoni</name>
    <dbReference type="NCBI Taxonomy" id="2493646"/>
    <lineage>
        <taxon>Eukaryota</taxon>
        <taxon>Metazoa</taxon>
        <taxon>Spiralia</taxon>
        <taxon>Lophotrochozoa</taxon>
        <taxon>Mollusca</taxon>
        <taxon>Bivalvia</taxon>
        <taxon>Autobranchia</taxon>
        <taxon>Heteroconchia</taxon>
        <taxon>Palaeoheterodonta</taxon>
        <taxon>Unionida</taxon>
        <taxon>Unionoidea</taxon>
        <taxon>Unionidae</taxon>
        <taxon>Ambleminae</taxon>
        <taxon>Lampsilini</taxon>
        <taxon>Potamilus</taxon>
    </lineage>
</organism>
<dbReference type="InterPro" id="IPR013783">
    <property type="entry name" value="Ig-like_fold"/>
</dbReference>
<dbReference type="SUPFAM" id="SSF48726">
    <property type="entry name" value="Immunoglobulin"/>
    <property type="match status" value="1"/>
</dbReference>
<proteinExistence type="predicted"/>
<evidence type="ECO:0000313" key="3">
    <source>
        <dbReference type="Proteomes" id="UP001195483"/>
    </source>
</evidence>
<reference evidence="2" key="2">
    <citation type="journal article" date="2021" name="Genome Biol. Evol.">
        <title>Developing a high-quality reference genome for a parasitic bivalve with doubly uniparental inheritance (Bivalvia: Unionida).</title>
        <authorList>
            <person name="Smith C.H."/>
        </authorList>
    </citation>
    <scope>NUCLEOTIDE SEQUENCE</scope>
    <source>
        <strain evidence="2">CHS0354</strain>
        <tissue evidence="2">Mantle</tissue>
    </source>
</reference>
<dbReference type="Gene3D" id="2.60.40.10">
    <property type="entry name" value="Immunoglobulins"/>
    <property type="match status" value="1"/>
</dbReference>
<reference evidence="2" key="1">
    <citation type="journal article" date="2021" name="Genome Biol. Evol.">
        <title>A High-Quality Reference Genome for a Parasitic Bivalve with Doubly Uniparental Inheritance (Bivalvia: Unionida).</title>
        <authorList>
            <person name="Smith C.H."/>
        </authorList>
    </citation>
    <scope>NUCLEOTIDE SEQUENCE</scope>
    <source>
        <strain evidence="2">CHS0354</strain>
    </source>
</reference>
<dbReference type="InterPro" id="IPR007110">
    <property type="entry name" value="Ig-like_dom"/>
</dbReference>
<name>A0AAE0SMX6_9BIVA</name>